<keyword evidence="6" id="KW-0472">Membrane</keyword>
<sequence>MTAEVLSDSVYDILSTGSKTSTGVLNVGFKKERNNGNEVNPPVPYLYLELTRNHSWPLVSSIPLVAAKMTFAASCLFAIGSFYYIKYEQDVDRYNQRQGPIKDAKRLAQRNLSKKQTANELEHQEQMALKKQYESVQPLNSEIIRGEDPEK</sequence>
<name>A0A8F2W132_CANAR</name>
<protein>
    <submittedName>
        <fullName evidence="7">Uncharacterized protein</fullName>
    </submittedName>
</protein>
<dbReference type="PANTHER" id="PTHR28163:SF1">
    <property type="entry name" value="PROTEIN PET117 HOMOLOG, MITOCHONDRIAL"/>
    <property type="match status" value="1"/>
</dbReference>
<dbReference type="GO" id="GO:0033617">
    <property type="term" value="P:mitochondrial respiratory chain complex IV assembly"/>
    <property type="evidence" value="ECO:0007669"/>
    <property type="project" value="TreeGrafter"/>
</dbReference>
<comment type="similarity">
    <text evidence="2">Belongs to the PET117 family.</text>
</comment>
<dbReference type="GO" id="GO:0005739">
    <property type="term" value="C:mitochondrion"/>
    <property type="evidence" value="ECO:0007669"/>
    <property type="project" value="UniProtKB-SubCell"/>
</dbReference>
<keyword evidence="3" id="KW-0809">Transit peptide</keyword>
<evidence type="ECO:0000256" key="6">
    <source>
        <dbReference type="SAM" id="Phobius"/>
    </source>
</evidence>
<reference evidence="7" key="1">
    <citation type="submission" date="2021-06" db="EMBL/GenBank/DDBJ databases">
        <title>Candida auris outbreak in lebanese hospital.</title>
        <authorList>
            <person name="Finianos M."/>
        </authorList>
    </citation>
    <scope>NUCLEOTIDE SEQUENCE</scope>
    <source>
        <strain evidence="7">CA7LBN</strain>
    </source>
</reference>
<keyword evidence="6" id="KW-0812">Transmembrane</keyword>
<evidence type="ECO:0000256" key="1">
    <source>
        <dbReference type="ARBA" id="ARBA00004173"/>
    </source>
</evidence>
<keyword evidence="4" id="KW-0496">Mitochondrion</keyword>
<dbReference type="Pfam" id="PF15786">
    <property type="entry name" value="PET117"/>
    <property type="match status" value="1"/>
</dbReference>
<dbReference type="AlphaFoldDB" id="A0A8F2W132"/>
<gene>
    <name evidence="7" type="ORF">CA7LBN_000617</name>
</gene>
<evidence type="ECO:0000256" key="3">
    <source>
        <dbReference type="ARBA" id="ARBA00022946"/>
    </source>
</evidence>
<accession>A0A8F2W132</accession>
<proteinExistence type="inferred from homology"/>
<feature type="region of interest" description="Disordered" evidence="5">
    <location>
        <begin position="132"/>
        <end position="151"/>
    </location>
</feature>
<feature type="transmembrane region" description="Helical" evidence="6">
    <location>
        <begin position="62"/>
        <end position="85"/>
    </location>
</feature>
<keyword evidence="6" id="KW-1133">Transmembrane helix</keyword>
<comment type="subcellular location">
    <subcellularLocation>
        <location evidence="1">Mitochondrion</location>
    </subcellularLocation>
</comment>
<dbReference type="PANTHER" id="PTHR28163">
    <property type="entry name" value="PROTEIN PET117 HOMOLOG, MITOCHONDRIAL"/>
    <property type="match status" value="1"/>
</dbReference>
<evidence type="ECO:0000313" key="7">
    <source>
        <dbReference type="EMBL" id="QWW21871.1"/>
    </source>
</evidence>
<evidence type="ECO:0000256" key="5">
    <source>
        <dbReference type="SAM" id="MobiDB-lite"/>
    </source>
</evidence>
<dbReference type="InterPro" id="IPR031568">
    <property type="entry name" value="Pet117"/>
</dbReference>
<evidence type="ECO:0000256" key="2">
    <source>
        <dbReference type="ARBA" id="ARBA00008197"/>
    </source>
</evidence>
<dbReference type="Proteomes" id="UP000825438">
    <property type="component" value="Chromosome I"/>
</dbReference>
<evidence type="ECO:0000256" key="4">
    <source>
        <dbReference type="ARBA" id="ARBA00023128"/>
    </source>
</evidence>
<organism evidence="7">
    <name type="scientific">Candidozyma auris</name>
    <name type="common">Yeast</name>
    <name type="synonym">Candida auris</name>
    <dbReference type="NCBI Taxonomy" id="498019"/>
    <lineage>
        <taxon>Eukaryota</taxon>
        <taxon>Fungi</taxon>
        <taxon>Dikarya</taxon>
        <taxon>Ascomycota</taxon>
        <taxon>Saccharomycotina</taxon>
        <taxon>Pichiomycetes</taxon>
        <taxon>Metschnikowiaceae</taxon>
        <taxon>Candidozyma</taxon>
    </lineage>
</organism>
<dbReference type="EMBL" id="CP076749">
    <property type="protein sequence ID" value="QWW21871.1"/>
    <property type="molecule type" value="Genomic_DNA"/>
</dbReference>